<proteinExistence type="predicted"/>
<comment type="caution">
    <text evidence="3">The sequence shown here is derived from an EMBL/GenBank/DDBJ whole genome shotgun (WGS) entry which is preliminary data.</text>
</comment>
<dbReference type="PANTHER" id="PTHR33223:SF11">
    <property type="entry name" value="ELEMENT PROTEIN, PUTATIVE-RELATED"/>
    <property type="match status" value="1"/>
</dbReference>
<evidence type="ECO:0000256" key="1">
    <source>
        <dbReference type="SAM" id="MobiDB-lite"/>
    </source>
</evidence>
<gene>
    <name evidence="3" type="ORF">MERR_LOCUS45269</name>
</gene>
<feature type="domain" description="Retrotransposon gag" evidence="2">
    <location>
        <begin position="195"/>
        <end position="227"/>
    </location>
</feature>
<dbReference type="EMBL" id="CACVBM020001718">
    <property type="protein sequence ID" value="CAA7058033.1"/>
    <property type="molecule type" value="Genomic_DNA"/>
</dbReference>
<dbReference type="InterPro" id="IPR005162">
    <property type="entry name" value="Retrotrans_gag_dom"/>
</dbReference>
<dbReference type="OrthoDB" id="1305902at2759"/>
<dbReference type="AlphaFoldDB" id="A0A6D2KXK6"/>
<evidence type="ECO:0000313" key="3">
    <source>
        <dbReference type="EMBL" id="CAA7058033.1"/>
    </source>
</evidence>
<feature type="region of interest" description="Disordered" evidence="1">
    <location>
        <begin position="103"/>
        <end position="123"/>
    </location>
</feature>
<keyword evidence="4" id="KW-1185">Reference proteome</keyword>
<organism evidence="3 4">
    <name type="scientific">Microthlaspi erraticum</name>
    <dbReference type="NCBI Taxonomy" id="1685480"/>
    <lineage>
        <taxon>Eukaryota</taxon>
        <taxon>Viridiplantae</taxon>
        <taxon>Streptophyta</taxon>
        <taxon>Embryophyta</taxon>
        <taxon>Tracheophyta</taxon>
        <taxon>Spermatophyta</taxon>
        <taxon>Magnoliopsida</taxon>
        <taxon>eudicotyledons</taxon>
        <taxon>Gunneridae</taxon>
        <taxon>Pentapetalae</taxon>
        <taxon>rosids</taxon>
        <taxon>malvids</taxon>
        <taxon>Brassicales</taxon>
        <taxon>Brassicaceae</taxon>
        <taxon>Coluteocarpeae</taxon>
        <taxon>Microthlaspi</taxon>
    </lineage>
</organism>
<accession>A0A6D2KXK6</accession>
<protein>
    <recommendedName>
        <fullName evidence="2">Retrotransposon gag domain-containing protein</fullName>
    </recommendedName>
</protein>
<name>A0A6D2KXK6_9BRAS</name>
<dbReference type="PANTHER" id="PTHR33223">
    <property type="entry name" value="CCHC-TYPE DOMAIN-CONTAINING PROTEIN"/>
    <property type="match status" value="1"/>
</dbReference>
<evidence type="ECO:0000259" key="2">
    <source>
        <dbReference type="Pfam" id="PF03732"/>
    </source>
</evidence>
<evidence type="ECO:0000313" key="4">
    <source>
        <dbReference type="Proteomes" id="UP000467841"/>
    </source>
</evidence>
<sequence>MSLGDSPHGSDGNRWKSPLRAPISLALEIEEFDEVEETSGTIDGTSEDEEKVVLLMEMVKMRKRVGLLMDLVKTRDKVVYVNSIELINRDLVELDINIGRKQRKKSQRQQVQSEADSTDWAWRCTKPPPAKKRDCPTSCQNHNFEIKLGMITLVQNKMFHGLSCEDPIDHLDEFDRLCDLTKINGVSEDAIKLHLFPLSLGEKAHQWEKSLPHGSITTWEDCKKAFLPSSSLLVALLS</sequence>
<dbReference type="Pfam" id="PF03732">
    <property type="entry name" value="Retrotrans_gag"/>
    <property type="match status" value="1"/>
</dbReference>
<dbReference type="Proteomes" id="UP000467841">
    <property type="component" value="Unassembled WGS sequence"/>
</dbReference>
<reference evidence="3" key="1">
    <citation type="submission" date="2020-01" db="EMBL/GenBank/DDBJ databases">
        <authorList>
            <person name="Mishra B."/>
        </authorList>
    </citation>
    <scope>NUCLEOTIDE SEQUENCE [LARGE SCALE GENOMIC DNA]</scope>
</reference>